<dbReference type="Proteomes" id="UP000193664">
    <property type="component" value="Unassembled WGS sequence"/>
</dbReference>
<proteinExistence type="predicted"/>
<dbReference type="AlphaFoldDB" id="A0A1X2Z833"/>
<protein>
    <submittedName>
        <fullName evidence="1">CRISPR-associated protein</fullName>
    </submittedName>
</protein>
<dbReference type="RefSeq" id="WP_085380464.1">
    <property type="nucleotide sequence ID" value="NZ_DAWCQN010000120.1"/>
</dbReference>
<reference evidence="1 2" key="1">
    <citation type="journal article" date="2016" name="Sci. Rep.">
        <title>Evaluation of genetic diversity among strains of the human gut commensal Bifidobacterium adolescentis.</title>
        <authorList>
            <person name="Duranti S."/>
            <person name="Milani C."/>
            <person name="Lugli G.A."/>
            <person name="Mancabelli L."/>
            <person name="Turroni F."/>
            <person name="Ferrario C."/>
            <person name="Mangifesta M."/>
            <person name="Viappiani A."/>
            <person name="Sanchez B."/>
            <person name="Margolles A."/>
            <person name="van Sinderen D."/>
            <person name="Ventura M."/>
        </authorList>
    </citation>
    <scope>NUCLEOTIDE SEQUENCE [LARGE SCALE GENOMIC DNA]</scope>
    <source>
        <strain evidence="1 2">AD2-8</strain>
    </source>
</reference>
<sequence>MIDSIVMYPLDVMPLELGLNVLGLSSPELLFKFVEGLQGFGDDVVLGDGSKTAVLTKSILYVGDCADIVDYNALFQKAAIKKIIDEFDVDKLTRVLELQAELKTLIQDEIWDDDLPLEISSSLDLKTAISMAKLRVDVSSVGSLFDKIQMVVDTAGALAENRMLVTLHTTQYCNNDQLIYLHRDLLKNGMQLLDLECCNKRVTLTEGRSHYVDGDYVQFS</sequence>
<comment type="caution">
    <text evidence="1">The sequence shown here is derived from an EMBL/GenBank/DDBJ whole genome shotgun (WGS) entry which is preliminary data.</text>
</comment>
<dbReference type="Pfam" id="PF09711">
    <property type="entry name" value="Cas_Csn2"/>
    <property type="match status" value="1"/>
</dbReference>
<dbReference type="InterPro" id="IPR038600">
    <property type="entry name" value="Csn2_sf"/>
</dbReference>
<accession>A0A1X2Z833</accession>
<dbReference type="EMBL" id="LNKF01000019">
    <property type="protein sequence ID" value="OSG90563.1"/>
    <property type="molecule type" value="Genomic_DNA"/>
</dbReference>
<name>A0A1X2Z833_BIFAD</name>
<dbReference type="NCBIfam" id="TIGR01866">
    <property type="entry name" value="cas_Csn2"/>
    <property type="match status" value="1"/>
</dbReference>
<evidence type="ECO:0000313" key="1">
    <source>
        <dbReference type="EMBL" id="OSG90563.1"/>
    </source>
</evidence>
<evidence type="ECO:0000313" key="2">
    <source>
        <dbReference type="Proteomes" id="UP000193664"/>
    </source>
</evidence>
<organism evidence="1 2">
    <name type="scientific">Bifidobacterium adolescentis</name>
    <dbReference type="NCBI Taxonomy" id="1680"/>
    <lineage>
        <taxon>Bacteria</taxon>
        <taxon>Bacillati</taxon>
        <taxon>Actinomycetota</taxon>
        <taxon>Actinomycetes</taxon>
        <taxon>Bifidobacteriales</taxon>
        <taxon>Bifidobacteriaceae</taxon>
        <taxon>Bifidobacterium</taxon>
    </lineage>
</organism>
<dbReference type="Gene3D" id="3.40.50.11940">
    <property type="match status" value="1"/>
</dbReference>
<gene>
    <name evidence="1" type="ORF">AD0028_1988</name>
</gene>
<dbReference type="InterPro" id="IPR010146">
    <property type="entry name" value="CRISPR-assoc_prot_Csn2-typ"/>
</dbReference>